<accession>A0A2U3KX09</accession>
<dbReference type="PANTHER" id="PTHR42760:SF40">
    <property type="entry name" value="3-OXOACYL-[ACYL-CARRIER-PROTEIN] REDUCTASE, CHLOROPLASTIC"/>
    <property type="match status" value="1"/>
</dbReference>
<dbReference type="GO" id="GO:0005975">
    <property type="term" value="P:carbohydrate metabolic process"/>
    <property type="evidence" value="ECO:0007669"/>
    <property type="project" value="UniProtKB-ARBA"/>
</dbReference>
<dbReference type="EMBL" id="OMOD01000147">
    <property type="protein sequence ID" value="SPF44168.1"/>
    <property type="molecule type" value="Genomic_DNA"/>
</dbReference>
<dbReference type="OrthoDB" id="9803333at2"/>
<dbReference type="GO" id="GO:0008874">
    <property type="term" value="F:gluconate 5-dehydrogenase activity"/>
    <property type="evidence" value="ECO:0007669"/>
    <property type="project" value="UniProtKB-EC"/>
</dbReference>
<dbReference type="InterPro" id="IPR057326">
    <property type="entry name" value="KR_dom"/>
</dbReference>
<evidence type="ECO:0000256" key="1">
    <source>
        <dbReference type="ARBA" id="ARBA00006484"/>
    </source>
</evidence>
<keyword evidence="2 4" id="KW-0560">Oxidoreductase</keyword>
<dbReference type="PRINTS" id="PR00080">
    <property type="entry name" value="SDRFAMILY"/>
</dbReference>
<dbReference type="FunFam" id="3.40.50.720:FF:000240">
    <property type="entry name" value="SDR family oxidoreductase"/>
    <property type="match status" value="1"/>
</dbReference>
<dbReference type="NCBIfam" id="NF006070">
    <property type="entry name" value="PRK08213.1"/>
    <property type="match status" value="1"/>
</dbReference>
<dbReference type="NCBIfam" id="NF005559">
    <property type="entry name" value="PRK07231.1"/>
    <property type="match status" value="1"/>
</dbReference>
<dbReference type="Pfam" id="PF13561">
    <property type="entry name" value="adh_short_C2"/>
    <property type="match status" value="1"/>
</dbReference>
<dbReference type="SMART" id="SM00822">
    <property type="entry name" value="PKS_KR"/>
    <property type="match status" value="1"/>
</dbReference>
<gene>
    <name evidence="4" type="primary">gno</name>
    <name evidence="4" type="ORF">SBA1_520024</name>
</gene>
<reference evidence="5" key="1">
    <citation type="submission" date="2018-02" db="EMBL/GenBank/DDBJ databases">
        <authorList>
            <person name="Hausmann B."/>
        </authorList>
    </citation>
    <scope>NUCLEOTIDE SEQUENCE [LARGE SCALE GENOMIC DNA]</scope>
    <source>
        <strain evidence="5">Peat soil MAG SbA1</strain>
    </source>
</reference>
<dbReference type="AlphaFoldDB" id="A0A2U3KX09"/>
<evidence type="ECO:0000313" key="4">
    <source>
        <dbReference type="EMBL" id="SPF44168.1"/>
    </source>
</evidence>
<dbReference type="SUPFAM" id="SSF51735">
    <property type="entry name" value="NAD(P)-binding Rossmann-fold domains"/>
    <property type="match status" value="1"/>
</dbReference>
<protein>
    <submittedName>
        <fullName evidence="4">Gluconate 5-dehydrogenase</fullName>
        <ecNumber evidence="4">1.1.1.69</ecNumber>
    </submittedName>
</protein>
<dbReference type="NCBIfam" id="NF009466">
    <property type="entry name" value="PRK12826.1-2"/>
    <property type="match status" value="1"/>
</dbReference>
<name>A0A2U3KX09_9BACT</name>
<dbReference type="InterPro" id="IPR036291">
    <property type="entry name" value="NAD(P)-bd_dom_sf"/>
</dbReference>
<evidence type="ECO:0000259" key="3">
    <source>
        <dbReference type="SMART" id="SM00822"/>
    </source>
</evidence>
<sequence>MNARQLFDLTGRVAIITGGSIGLGRQMAEGLAEMGANVALCARKKERCQEAADQLAGLGVKTLALGCDVKDPAAIQEVVALTLQNFGRIDILINNAGVSWGAPVEEMTLEQWNKVMDTNLTGTFLFSQAVGKAMIGQGHGKIINIASVAGLGGASSDLQAIGYHASKGGVIAFTKDLACKWAAHNIQVNAIAPGWFPTHMSNWILEHRKETLLEKIPLHRFGSDHDLKGAAIFLASDASAYVTGHVLVVDGGQTAW</sequence>
<evidence type="ECO:0000313" key="5">
    <source>
        <dbReference type="Proteomes" id="UP000238701"/>
    </source>
</evidence>
<dbReference type="PRINTS" id="PR00081">
    <property type="entry name" value="GDHRDH"/>
</dbReference>
<feature type="domain" description="Ketoreductase" evidence="3">
    <location>
        <begin position="12"/>
        <end position="184"/>
    </location>
</feature>
<dbReference type="GO" id="GO:0030497">
    <property type="term" value="P:fatty acid elongation"/>
    <property type="evidence" value="ECO:0007669"/>
    <property type="project" value="TreeGrafter"/>
</dbReference>
<comment type="similarity">
    <text evidence="1">Belongs to the short-chain dehydrogenases/reductases (SDR) family.</text>
</comment>
<evidence type="ECO:0000256" key="2">
    <source>
        <dbReference type="ARBA" id="ARBA00023002"/>
    </source>
</evidence>
<dbReference type="PANTHER" id="PTHR42760">
    <property type="entry name" value="SHORT-CHAIN DEHYDROGENASES/REDUCTASES FAMILY MEMBER"/>
    <property type="match status" value="1"/>
</dbReference>
<dbReference type="InterPro" id="IPR002347">
    <property type="entry name" value="SDR_fam"/>
</dbReference>
<organism evidence="4 5">
    <name type="scientific">Candidatus Sulfotelmatobacter kueseliae</name>
    <dbReference type="NCBI Taxonomy" id="2042962"/>
    <lineage>
        <taxon>Bacteria</taxon>
        <taxon>Pseudomonadati</taxon>
        <taxon>Acidobacteriota</taxon>
        <taxon>Terriglobia</taxon>
        <taxon>Terriglobales</taxon>
        <taxon>Candidatus Korobacteraceae</taxon>
        <taxon>Candidatus Sulfotelmatobacter</taxon>
    </lineage>
</organism>
<proteinExistence type="inferred from homology"/>
<dbReference type="Gene3D" id="3.40.50.720">
    <property type="entry name" value="NAD(P)-binding Rossmann-like Domain"/>
    <property type="match status" value="1"/>
</dbReference>
<dbReference type="EC" id="1.1.1.69" evidence="4"/>
<dbReference type="Proteomes" id="UP000238701">
    <property type="component" value="Unassembled WGS sequence"/>
</dbReference>